<evidence type="ECO:0008006" key="4">
    <source>
        <dbReference type="Google" id="ProtNLM"/>
    </source>
</evidence>
<evidence type="ECO:0000256" key="1">
    <source>
        <dbReference type="SAM" id="SignalP"/>
    </source>
</evidence>
<dbReference type="OrthoDB" id="4556072at2"/>
<name>A0A370GGG0_9NOCA</name>
<sequence length="116" mass="11845">MKRPCPLALRAVLFAAAAAGSVTAGADPAFATPTVTYGGGAIITAQVTGERPGYACQIAARDIDGPWRTVNAAGGVELESGPVPAGRHVVRVLCENRTDGDFTTHIVGRDTAVATR</sequence>
<keyword evidence="3" id="KW-1185">Reference proteome</keyword>
<evidence type="ECO:0000313" key="2">
    <source>
        <dbReference type="EMBL" id="RDI42751.1"/>
    </source>
</evidence>
<accession>A0A370GGG0</accession>
<dbReference type="RefSeq" id="WP_147289161.1">
    <property type="nucleotide sequence ID" value="NZ_QQAZ01000024.1"/>
</dbReference>
<feature type="chain" id="PRO_5039215961" description="Ig-like domain-containing protein" evidence="1">
    <location>
        <begin position="27"/>
        <end position="116"/>
    </location>
</feature>
<organism evidence="2 3">
    <name type="scientific">Nocardia mexicana</name>
    <dbReference type="NCBI Taxonomy" id="279262"/>
    <lineage>
        <taxon>Bacteria</taxon>
        <taxon>Bacillati</taxon>
        <taxon>Actinomycetota</taxon>
        <taxon>Actinomycetes</taxon>
        <taxon>Mycobacteriales</taxon>
        <taxon>Nocardiaceae</taxon>
        <taxon>Nocardia</taxon>
    </lineage>
</organism>
<protein>
    <recommendedName>
        <fullName evidence="4">Ig-like domain-containing protein</fullName>
    </recommendedName>
</protein>
<dbReference type="EMBL" id="QQAZ01000024">
    <property type="protein sequence ID" value="RDI42751.1"/>
    <property type="molecule type" value="Genomic_DNA"/>
</dbReference>
<gene>
    <name evidence="2" type="ORF">DFR68_12414</name>
</gene>
<dbReference type="Proteomes" id="UP000255355">
    <property type="component" value="Unassembled WGS sequence"/>
</dbReference>
<feature type="signal peptide" evidence="1">
    <location>
        <begin position="1"/>
        <end position="26"/>
    </location>
</feature>
<comment type="caution">
    <text evidence="2">The sequence shown here is derived from an EMBL/GenBank/DDBJ whole genome shotgun (WGS) entry which is preliminary data.</text>
</comment>
<keyword evidence="1" id="KW-0732">Signal</keyword>
<dbReference type="AlphaFoldDB" id="A0A370GGG0"/>
<proteinExistence type="predicted"/>
<reference evidence="2 3" key="1">
    <citation type="submission" date="2018-07" db="EMBL/GenBank/DDBJ databases">
        <title>Genomic Encyclopedia of Type Strains, Phase IV (KMG-IV): sequencing the most valuable type-strain genomes for metagenomic binning, comparative biology and taxonomic classification.</title>
        <authorList>
            <person name="Goeker M."/>
        </authorList>
    </citation>
    <scope>NUCLEOTIDE SEQUENCE [LARGE SCALE GENOMIC DNA]</scope>
    <source>
        <strain evidence="2 3">DSM 44952</strain>
    </source>
</reference>
<evidence type="ECO:0000313" key="3">
    <source>
        <dbReference type="Proteomes" id="UP000255355"/>
    </source>
</evidence>